<reference evidence="1" key="1">
    <citation type="submission" date="2017-02" db="EMBL/GenBank/DDBJ databases">
        <title>Draft Genome Sequence of the Salt Water Bacterium Oceanospirillum linum ATCC 11336.</title>
        <authorList>
            <person name="Trachtenberg A.M."/>
            <person name="Carney J.G."/>
            <person name="Linnane J.D."/>
            <person name="Rheaume B.A."/>
            <person name="Pitts N.L."/>
            <person name="Mykles D.L."/>
            <person name="Maclea K.S."/>
        </authorList>
    </citation>
    <scope>NUCLEOTIDE SEQUENCE [LARGE SCALE GENOMIC DNA]</scope>
    <source>
        <strain evidence="1">ATCC 11336</strain>
    </source>
</reference>
<dbReference type="CDD" id="cd24049">
    <property type="entry name" value="ASKHA_NBD_PilM"/>
    <property type="match status" value="1"/>
</dbReference>
<dbReference type="EMBL" id="MTSD02000009">
    <property type="protein sequence ID" value="OOV86146.1"/>
    <property type="molecule type" value="Genomic_DNA"/>
</dbReference>
<evidence type="ECO:0000313" key="2">
    <source>
        <dbReference type="Proteomes" id="UP000190064"/>
    </source>
</evidence>
<comment type="caution">
    <text evidence="1">The sequence shown here is derived from an EMBL/GenBank/DDBJ whole genome shotgun (WGS) entry which is preliminary data.</text>
</comment>
<dbReference type="InterPro" id="IPR050696">
    <property type="entry name" value="FtsA/MreB"/>
</dbReference>
<dbReference type="NCBIfam" id="TIGR01175">
    <property type="entry name" value="pilM"/>
    <property type="match status" value="1"/>
</dbReference>
<sequence>MLSLLRKKKQNTLGLDLSGSSVKLLELSCHNGQLQVESYAIAPLPNRAVVERKIQNPEQVSQTLLQAIPTSCSDACQTVAAVPDAAVITRTISMDTGLSADEMESEIILEADQFIPFPIDDVAIDFEVIGPTKNHPDKQDVLLVACRIETVDILQKTLRQGGLIPTVVDVESYALERVVSRLLPRLNITTADPVIAVVDIGATIMNLTILHQKQTLYSRDQLFGGQRLTDEIAQRFQLCPDDAELAKKTGKLPDDFHQNTLPAFLHTTVQQISRALQLFYSSGTYKHVDYILLAGGCAATKGLSGRVESSLAIPTFIANPLALATINSAIDQKALNRDAPALLIAFGLAMRYLENAPD</sequence>
<dbReference type="InterPro" id="IPR043129">
    <property type="entry name" value="ATPase_NBD"/>
</dbReference>
<proteinExistence type="predicted"/>
<dbReference type="STRING" id="966.BTA35_0215390"/>
<evidence type="ECO:0008006" key="3">
    <source>
        <dbReference type="Google" id="ProtNLM"/>
    </source>
</evidence>
<dbReference type="SUPFAM" id="SSF53067">
    <property type="entry name" value="Actin-like ATPase domain"/>
    <property type="match status" value="2"/>
</dbReference>
<gene>
    <name evidence="1" type="ORF">BTA35_0215390</name>
</gene>
<keyword evidence="2" id="KW-1185">Reference proteome</keyword>
<dbReference type="InterPro" id="IPR005883">
    <property type="entry name" value="PilM"/>
</dbReference>
<accession>A0A1T1H8P7</accession>
<dbReference type="Gene3D" id="3.30.1490.300">
    <property type="match status" value="1"/>
</dbReference>
<dbReference type="PANTHER" id="PTHR32432:SF3">
    <property type="entry name" value="ETHANOLAMINE UTILIZATION PROTEIN EUTJ"/>
    <property type="match status" value="1"/>
</dbReference>
<dbReference type="RefSeq" id="WP_160055276.1">
    <property type="nucleotide sequence ID" value="NZ_FXTS01000010.1"/>
</dbReference>
<evidence type="ECO:0000313" key="1">
    <source>
        <dbReference type="EMBL" id="OOV86146.1"/>
    </source>
</evidence>
<dbReference type="PANTHER" id="PTHR32432">
    <property type="entry name" value="CELL DIVISION PROTEIN FTSA-RELATED"/>
    <property type="match status" value="1"/>
</dbReference>
<protein>
    <recommendedName>
        <fullName evidence="3">Pilus assembly protein PilM</fullName>
    </recommendedName>
</protein>
<dbReference type="Proteomes" id="UP000190064">
    <property type="component" value="Unassembled WGS sequence"/>
</dbReference>
<dbReference type="PIRSF" id="PIRSF019169">
    <property type="entry name" value="PilM"/>
    <property type="match status" value="1"/>
</dbReference>
<dbReference type="Pfam" id="PF11104">
    <property type="entry name" value="PilM_2"/>
    <property type="match status" value="1"/>
</dbReference>
<dbReference type="AlphaFoldDB" id="A0A1T1H8P7"/>
<name>A0A1T1H8P7_OCELI</name>
<organism evidence="1 2">
    <name type="scientific">Oceanospirillum linum</name>
    <dbReference type="NCBI Taxonomy" id="966"/>
    <lineage>
        <taxon>Bacteria</taxon>
        <taxon>Pseudomonadati</taxon>
        <taxon>Pseudomonadota</taxon>
        <taxon>Gammaproteobacteria</taxon>
        <taxon>Oceanospirillales</taxon>
        <taxon>Oceanospirillaceae</taxon>
        <taxon>Oceanospirillum</taxon>
    </lineage>
</organism>
<dbReference type="Gene3D" id="3.30.420.40">
    <property type="match status" value="2"/>
</dbReference>